<dbReference type="PANTHER" id="PTHR35176">
    <property type="entry name" value="HEME OXYGENASE HI_0854-RELATED"/>
    <property type="match status" value="1"/>
</dbReference>
<feature type="domain" description="Pyridoxamine 5'-phosphate oxidase N-terminal" evidence="2">
    <location>
        <begin position="4"/>
        <end position="125"/>
    </location>
</feature>
<evidence type="ECO:0000313" key="4">
    <source>
        <dbReference type="Proteomes" id="UP001612741"/>
    </source>
</evidence>
<reference evidence="3 4" key="1">
    <citation type="submission" date="2024-10" db="EMBL/GenBank/DDBJ databases">
        <title>The Natural Products Discovery Center: Release of the First 8490 Sequenced Strains for Exploring Actinobacteria Biosynthetic Diversity.</title>
        <authorList>
            <person name="Kalkreuter E."/>
            <person name="Kautsar S.A."/>
            <person name="Yang D."/>
            <person name="Bader C.D."/>
            <person name="Teijaro C.N."/>
            <person name="Fluegel L."/>
            <person name="Davis C.M."/>
            <person name="Simpson J.R."/>
            <person name="Lauterbach L."/>
            <person name="Steele A.D."/>
            <person name="Gui C."/>
            <person name="Meng S."/>
            <person name="Li G."/>
            <person name="Viehrig K."/>
            <person name="Ye F."/>
            <person name="Su P."/>
            <person name="Kiefer A.F."/>
            <person name="Nichols A."/>
            <person name="Cepeda A.J."/>
            <person name="Yan W."/>
            <person name="Fan B."/>
            <person name="Jiang Y."/>
            <person name="Adhikari A."/>
            <person name="Zheng C.-J."/>
            <person name="Schuster L."/>
            <person name="Cowan T.M."/>
            <person name="Smanski M.J."/>
            <person name="Chevrette M.G."/>
            <person name="De Carvalho L.P.S."/>
            <person name="Shen B."/>
        </authorList>
    </citation>
    <scope>NUCLEOTIDE SEQUENCE [LARGE SCALE GENOMIC DNA]</scope>
    <source>
        <strain evidence="3 4">NPDC050545</strain>
    </source>
</reference>
<dbReference type="InterPro" id="IPR052019">
    <property type="entry name" value="F420H2_bilvrd_red/Heme_oxyg"/>
</dbReference>
<dbReference type="GO" id="GO:0016491">
    <property type="term" value="F:oxidoreductase activity"/>
    <property type="evidence" value="ECO:0007669"/>
    <property type="project" value="UniProtKB-KW"/>
</dbReference>
<comment type="caution">
    <text evidence="3">The sequence shown here is derived from an EMBL/GenBank/DDBJ whole genome shotgun (WGS) entry which is preliminary data.</text>
</comment>
<organism evidence="3 4">
    <name type="scientific">Nonomuraea typhae</name>
    <dbReference type="NCBI Taxonomy" id="2603600"/>
    <lineage>
        <taxon>Bacteria</taxon>
        <taxon>Bacillati</taxon>
        <taxon>Actinomycetota</taxon>
        <taxon>Actinomycetes</taxon>
        <taxon>Streptosporangiales</taxon>
        <taxon>Streptosporangiaceae</taxon>
        <taxon>Nonomuraea</taxon>
    </lineage>
</organism>
<dbReference type="InterPro" id="IPR011576">
    <property type="entry name" value="Pyridox_Oxase_N"/>
</dbReference>
<dbReference type="InterPro" id="IPR012349">
    <property type="entry name" value="Split_barrel_FMN-bd"/>
</dbReference>
<keyword evidence="4" id="KW-1185">Reference proteome</keyword>
<dbReference type="Gene3D" id="2.30.110.10">
    <property type="entry name" value="Electron Transport, Fmn-binding Protein, Chain A"/>
    <property type="match status" value="1"/>
</dbReference>
<dbReference type="PANTHER" id="PTHR35176:SF6">
    <property type="entry name" value="HEME OXYGENASE HI_0854-RELATED"/>
    <property type="match status" value="1"/>
</dbReference>
<keyword evidence="1 3" id="KW-0560">Oxidoreductase</keyword>
<dbReference type="EC" id="1.-.-.-" evidence="3"/>
<dbReference type="SUPFAM" id="SSF50475">
    <property type="entry name" value="FMN-binding split barrel"/>
    <property type="match status" value="1"/>
</dbReference>
<dbReference type="RefSeq" id="WP_397086874.1">
    <property type="nucleotide sequence ID" value="NZ_JBITGY010000009.1"/>
</dbReference>
<proteinExistence type="predicted"/>
<dbReference type="Pfam" id="PF01243">
    <property type="entry name" value="PNPOx_N"/>
    <property type="match status" value="1"/>
</dbReference>
<evidence type="ECO:0000313" key="3">
    <source>
        <dbReference type="EMBL" id="MFI6501950.1"/>
    </source>
</evidence>
<accession>A0ABW7Z284</accession>
<protein>
    <submittedName>
        <fullName evidence="3">PPOX class F420-dependent oxidoreductase</fullName>
        <ecNumber evidence="3">1.-.-.-</ecNumber>
    </submittedName>
</protein>
<evidence type="ECO:0000259" key="2">
    <source>
        <dbReference type="Pfam" id="PF01243"/>
    </source>
</evidence>
<dbReference type="NCBIfam" id="TIGR03618">
    <property type="entry name" value="Rv1155_F420"/>
    <property type="match status" value="1"/>
</dbReference>
<dbReference type="Proteomes" id="UP001612741">
    <property type="component" value="Unassembled WGS sequence"/>
</dbReference>
<dbReference type="EMBL" id="JBITGY010000009">
    <property type="protein sequence ID" value="MFI6501950.1"/>
    <property type="molecule type" value="Genomic_DNA"/>
</dbReference>
<evidence type="ECO:0000256" key="1">
    <source>
        <dbReference type="ARBA" id="ARBA00023002"/>
    </source>
</evidence>
<gene>
    <name evidence="3" type="ORF">ACIBG2_31535</name>
</gene>
<name>A0ABW7Z284_9ACTN</name>
<dbReference type="InterPro" id="IPR019920">
    <property type="entry name" value="F420-binding_dom_put"/>
</dbReference>
<sequence length="128" mass="14486">MAVLSDEVRKLFDGPNYATVTSLNPDGGPQSTVIWVRTDGNDILFSTVKGRRKPRNYQRDPRTSILVIDPANPFRYAEVRGTVTLEDDPAGDLIQELSEKYRGKPWEEHPGAERLIVRVRPEKVILRG</sequence>